<dbReference type="Gene3D" id="1.10.10.820">
    <property type="match status" value="1"/>
</dbReference>
<dbReference type="InterPro" id="IPR001609">
    <property type="entry name" value="Myosin_head_motor_dom-like"/>
</dbReference>
<dbReference type="SMART" id="SM00242">
    <property type="entry name" value="MYSc"/>
    <property type="match status" value="1"/>
</dbReference>
<evidence type="ECO:0000256" key="2">
    <source>
        <dbReference type="ARBA" id="ARBA00022840"/>
    </source>
</evidence>
<dbReference type="InterPro" id="IPR002710">
    <property type="entry name" value="Dilute_dom"/>
</dbReference>
<dbReference type="Gene3D" id="1.20.5.4820">
    <property type="match status" value="1"/>
</dbReference>
<proteinExistence type="inferred from homology"/>
<feature type="compositionally biased region" description="Acidic residues" evidence="9">
    <location>
        <begin position="739"/>
        <end position="750"/>
    </location>
</feature>
<feature type="compositionally biased region" description="Low complexity" evidence="9">
    <location>
        <begin position="710"/>
        <end position="725"/>
    </location>
</feature>
<keyword evidence="5 7" id="KW-0505">Motor protein</keyword>
<evidence type="ECO:0000313" key="12">
    <source>
        <dbReference type="EMBL" id="MDE49935.1"/>
    </source>
</evidence>
<sequence>MSILYQFETIKKRYIHERAIYTWCGIALVAVNPYLEQDIYGEQVVETYHSASHSVYLQLDPHIYAITEDAYSKLDLHSRDQSIIVSGESGAGKTVSAKHAMRYLASIAGSSRASKLRIEDRVLASNPIMEAIGNASTIRNDNSSRFGKYIQIYFDRHRRRILGASMRTYLLEKSRVTKQQAGERNFHIFYQLLNYANKNPMKMEHLKLLDSESSNRMRNFDFLAGMEPDDSRDDLRRFNEALKTLNIDEKRVDVIYRIVASILHGGNIKFEPVVSAEGEEVDEETPCTVNLDDFHFRACCELIGLDPEETRKRLTVKLLRSGPRDIIEQPQSRRKAEYARDALLKYIYECLFNWLVALINLSLSSKSSSESCESELQASLVASGQVIPTSTPLKSPLTKKSILDQHPQFIGVLDIYGFENFETNSFEQFCINYANEVLQQQYNQHVFKIEQEEYIREGIDWTFIEYSDNQPVIDIIESRPIGILNLLDEECKMPKGSDQSWCAKLYDHLLPTPGSKIGSGGTGDKSTSNLVRFKRPKLNYQNSFTICHYAEDVTYEVASFLEKNRDTIAEEQYELLRSSEVLSYIFEDPLLQICSRPKMRSSRSTTVGCQFRGSLAALIRTLNATEPHYIRCIKPNDEKKAFEFNEERAHQQLRACGVYETIRISNNGFPSRWHYKDFAKRYCILIYGTTAFNELVQATRERRLQQSETAAAAAAAEAKAAAKQTDSSDDNDSTTGGSDGEEGVADDNEWGDSGHQSESELLQTSGNTRHFIRQFSSADVRPICEAICKLVYEDDSMYSHLRTEEERDYIEQLRERHGNTPSAIYQFGKTKIFFRAGQVGFLERIRGKRLRDYALTIQRHVRGWLARRSFQARREENLEHMRREASLVLAQNQVNSLQTELEQVKESCEELTSETVSRLDSMYQLVIDMMYASIQPLIVGAVLEYEALDQPGEPFSSLDSSSSSRSPTPHDENNNNNYSRKHSMEYLIKELDRFFDLISKNCVPEDTSVQIFRQIFHLICTHSLNQLLIRRDLCQFRKAMQINFNLSCLVQWCREHYLVRWREIVDQLDPITQATKLLQTRKSSEDIPTIEEVCNKLKPAQIIKILNMYESTYGEQITIDFIRQLEDYLNKIRSI</sequence>
<dbReference type="Gene3D" id="1.20.120.720">
    <property type="entry name" value="Myosin VI head, motor domain, U50 subdomain"/>
    <property type="match status" value="1"/>
</dbReference>
<dbReference type="Pfam" id="PF01843">
    <property type="entry name" value="DIL"/>
    <property type="match status" value="1"/>
</dbReference>
<evidence type="ECO:0000256" key="8">
    <source>
        <dbReference type="SAM" id="Coils"/>
    </source>
</evidence>
<evidence type="ECO:0000256" key="4">
    <source>
        <dbReference type="ARBA" id="ARBA00023123"/>
    </source>
</evidence>
<dbReference type="PRINTS" id="PR00193">
    <property type="entry name" value="MYOSINHEAVY"/>
</dbReference>
<dbReference type="PANTHER" id="PTHR13140:SF706">
    <property type="entry name" value="DILUTE CLASS UNCONVENTIONAL MYOSIN, ISOFORM C"/>
    <property type="match status" value="1"/>
</dbReference>
<dbReference type="GO" id="GO:0005737">
    <property type="term" value="C:cytoplasm"/>
    <property type="evidence" value="ECO:0007669"/>
    <property type="project" value="TreeGrafter"/>
</dbReference>
<feature type="domain" description="Dilute" evidence="10">
    <location>
        <begin position="895"/>
        <end position="1131"/>
    </location>
</feature>
<dbReference type="GO" id="GO:0000146">
    <property type="term" value="F:microfilament motor activity"/>
    <property type="evidence" value="ECO:0007669"/>
    <property type="project" value="TreeGrafter"/>
</dbReference>
<dbReference type="GO" id="GO:0016020">
    <property type="term" value="C:membrane"/>
    <property type="evidence" value="ECO:0007669"/>
    <property type="project" value="TreeGrafter"/>
</dbReference>
<comment type="similarity">
    <text evidence="7">Belongs to the TRAFAC class myosin-kinesin ATPase superfamily. Myosin family.</text>
</comment>
<dbReference type="InterPro" id="IPR036961">
    <property type="entry name" value="Kinesin_motor_dom_sf"/>
</dbReference>
<dbReference type="Pfam" id="PF00063">
    <property type="entry name" value="Myosin_head"/>
    <property type="match status" value="2"/>
</dbReference>
<feature type="compositionally biased region" description="Low complexity" evidence="9">
    <location>
        <begin position="956"/>
        <end position="966"/>
    </location>
</feature>
<evidence type="ECO:0000259" key="10">
    <source>
        <dbReference type="PROSITE" id="PS51126"/>
    </source>
</evidence>
<dbReference type="PROSITE" id="PS50096">
    <property type="entry name" value="IQ"/>
    <property type="match status" value="1"/>
</dbReference>
<dbReference type="GO" id="GO:0016459">
    <property type="term" value="C:myosin complex"/>
    <property type="evidence" value="ECO:0007669"/>
    <property type="project" value="UniProtKB-KW"/>
</dbReference>
<evidence type="ECO:0000256" key="5">
    <source>
        <dbReference type="ARBA" id="ARBA00023175"/>
    </source>
</evidence>
<protein>
    <submittedName>
        <fullName evidence="12">Unconventional myosin-Va</fullName>
    </submittedName>
</protein>
<dbReference type="PROSITE" id="PS51456">
    <property type="entry name" value="MYOSIN_MOTOR"/>
    <property type="match status" value="1"/>
</dbReference>
<dbReference type="GO" id="GO:0051015">
    <property type="term" value="F:actin filament binding"/>
    <property type="evidence" value="ECO:0007669"/>
    <property type="project" value="TreeGrafter"/>
</dbReference>
<dbReference type="InterPro" id="IPR027417">
    <property type="entry name" value="P-loop_NTPase"/>
</dbReference>
<dbReference type="SMART" id="SM00015">
    <property type="entry name" value="IQ"/>
    <property type="match status" value="1"/>
</dbReference>
<feature type="region of interest" description="Disordered" evidence="9">
    <location>
        <begin position="953"/>
        <end position="979"/>
    </location>
</feature>
<name>A0A6G1SHH8_9ACAR</name>
<accession>A0A6G1SHH8</accession>
<evidence type="ECO:0000256" key="7">
    <source>
        <dbReference type="PROSITE-ProRule" id="PRU00782"/>
    </source>
</evidence>
<evidence type="ECO:0000256" key="6">
    <source>
        <dbReference type="ARBA" id="ARBA00023203"/>
    </source>
</evidence>
<keyword evidence="2 7" id="KW-0067">ATP-binding</keyword>
<dbReference type="GO" id="GO:0005524">
    <property type="term" value="F:ATP binding"/>
    <property type="evidence" value="ECO:0007669"/>
    <property type="project" value="UniProtKB-UniRule"/>
</dbReference>
<dbReference type="Gene3D" id="3.40.850.10">
    <property type="entry name" value="Kinesin motor domain"/>
    <property type="match status" value="1"/>
</dbReference>
<dbReference type="SUPFAM" id="SSF52540">
    <property type="entry name" value="P-loop containing nucleoside triphosphate hydrolases"/>
    <property type="match status" value="1"/>
</dbReference>
<feature type="domain" description="Myosin motor" evidence="11">
    <location>
        <begin position="1"/>
        <end position="847"/>
    </location>
</feature>
<keyword evidence="4 7" id="KW-0518">Myosin</keyword>
<gene>
    <name evidence="12" type="primary">Myo5a_0</name>
    <name evidence="12" type="ORF">g.17075</name>
</gene>
<keyword evidence="3 8" id="KW-0175">Coiled coil</keyword>
<organism evidence="12">
    <name type="scientific">Aceria tosichella</name>
    <name type="common">wheat curl mite</name>
    <dbReference type="NCBI Taxonomy" id="561515"/>
    <lineage>
        <taxon>Eukaryota</taxon>
        <taxon>Metazoa</taxon>
        <taxon>Ecdysozoa</taxon>
        <taxon>Arthropoda</taxon>
        <taxon>Chelicerata</taxon>
        <taxon>Arachnida</taxon>
        <taxon>Acari</taxon>
        <taxon>Acariformes</taxon>
        <taxon>Trombidiformes</taxon>
        <taxon>Prostigmata</taxon>
        <taxon>Eupodina</taxon>
        <taxon>Eriophyoidea</taxon>
        <taxon>Eriophyidae</taxon>
        <taxon>Eriophyinae</taxon>
        <taxon>Aceriini</taxon>
        <taxon>Aceria</taxon>
    </lineage>
</organism>
<feature type="region of interest" description="Actin-binding" evidence="7">
    <location>
        <begin position="615"/>
        <end position="637"/>
    </location>
</feature>
<dbReference type="Pfam" id="PF00612">
    <property type="entry name" value="IQ"/>
    <property type="match status" value="1"/>
</dbReference>
<dbReference type="EMBL" id="GGYP01005164">
    <property type="protein sequence ID" value="MDE49935.1"/>
    <property type="molecule type" value="Transcribed_RNA"/>
</dbReference>
<feature type="coiled-coil region" evidence="8">
    <location>
        <begin position="887"/>
        <end position="914"/>
    </location>
</feature>
<feature type="region of interest" description="Disordered" evidence="9">
    <location>
        <begin position="707"/>
        <end position="758"/>
    </location>
</feature>
<feature type="binding site" evidence="7">
    <location>
        <begin position="87"/>
        <end position="94"/>
    </location>
    <ligand>
        <name>ATP</name>
        <dbReference type="ChEBI" id="CHEBI:30616"/>
    </ligand>
</feature>
<dbReference type="GO" id="GO:0007015">
    <property type="term" value="P:actin filament organization"/>
    <property type="evidence" value="ECO:0007669"/>
    <property type="project" value="TreeGrafter"/>
</dbReference>
<dbReference type="Gene3D" id="1.20.58.530">
    <property type="match status" value="1"/>
</dbReference>
<reference evidence="12" key="1">
    <citation type="submission" date="2018-10" db="EMBL/GenBank/DDBJ databases">
        <title>Transcriptome assembly of Aceria tosichella (Wheat curl mite) Type 2.</title>
        <authorList>
            <person name="Scully E.D."/>
            <person name="Geib S.M."/>
            <person name="Palmer N.A."/>
            <person name="Gupta A.K."/>
            <person name="Sarath G."/>
            <person name="Tatineni S."/>
        </authorList>
    </citation>
    <scope>NUCLEOTIDE SEQUENCE</scope>
    <source>
        <strain evidence="12">LincolnNE</strain>
    </source>
</reference>
<dbReference type="AlphaFoldDB" id="A0A6G1SHH8"/>
<evidence type="ECO:0000256" key="1">
    <source>
        <dbReference type="ARBA" id="ARBA00022741"/>
    </source>
</evidence>
<evidence type="ECO:0000259" key="11">
    <source>
        <dbReference type="PROSITE" id="PS51456"/>
    </source>
</evidence>
<dbReference type="SMART" id="SM01132">
    <property type="entry name" value="DIL"/>
    <property type="match status" value="1"/>
</dbReference>
<dbReference type="PROSITE" id="PS51126">
    <property type="entry name" value="DILUTE"/>
    <property type="match status" value="1"/>
</dbReference>
<keyword evidence="1 7" id="KW-0547">Nucleotide-binding</keyword>
<dbReference type="PANTHER" id="PTHR13140">
    <property type="entry name" value="MYOSIN"/>
    <property type="match status" value="1"/>
</dbReference>
<evidence type="ECO:0000256" key="9">
    <source>
        <dbReference type="SAM" id="MobiDB-lite"/>
    </source>
</evidence>
<keyword evidence="6 7" id="KW-0009">Actin-binding</keyword>
<dbReference type="InterPro" id="IPR000048">
    <property type="entry name" value="IQ_motif_EF-hand-BS"/>
</dbReference>
<evidence type="ECO:0000256" key="3">
    <source>
        <dbReference type="ARBA" id="ARBA00023054"/>
    </source>
</evidence>